<organism evidence="1 2">
    <name type="scientific">Azospirillum argentinense</name>
    <dbReference type="NCBI Taxonomy" id="2970906"/>
    <lineage>
        <taxon>Bacteria</taxon>
        <taxon>Pseudomonadati</taxon>
        <taxon>Pseudomonadota</taxon>
        <taxon>Alphaproteobacteria</taxon>
        <taxon>Rhodospirillales</taxon>
        <taxon>Azospirillaceae</taxon>
        <taxon>Azospirillum</taxon>
    </lineage>
</organism>
<dbReference type="AlphaFoldDB" id="A0A4D8PUD1"/>
<evidence type="ECO:0000313" key="2">
    <source>
        <dbReference type="Proteomes" id="UP000298595"/>
    </source>
</evidence>
<protein>
    <submittedName>
        <fullName evidence="1">Uncharacterized protein</fullName>
    </submittedName>
</protein>
<dbReference type="EMBL" id="CP032328">
    <property type="protein sequence ID" value="QCO00428.1"/>
    <property type="molecule type" value="Genomic_DNA"/>
</dbReference>
<proteinExistence type="predicted"/>
<dbReference type="Proteomes" id="UP000298595">
    <property type="component" value="Plasmid p7"/>
</dbReference>
<accession>A0A4D8PUD1</accession>
<sequence>MIHCRGWTFWNLLAVVLVILLPLATKEMSPPAPVMLSWVPQDAFSSEHQRSSCVPKDIAKFSEPSADSCVVTAVETCAKSLISSGRRRSFLPLKPSPVKRTAWKVVVGAWPQTVSRP</sequence>
<gene>
    <name evidence="1" type="ORF">D3093_34815</name>
</gene>
<name>A0A4D8PUD1_9PROT</name>
<evidence type="ECO:0000313" key="1">
    <source>
        <dbReference type="EMBL" id="QCO00428.1"/>
    </source>
</evidence>
<keyword evidence="1" id="KW-0614">Plasmid</keyword>
<dbReference type="KEGG" id="aare:D3093_34815"/>
<reference evidence="1 2" key="1">
    <citation type="submission" date="2018-09" db="EMBL/GenBank/DDBJ databases">
        <title>Whole genome based analysis of evolution and adaptive divergence in Indian and Brazilian strains of Azospirillum brasilense.</title>
        <authorList>
            <person name="Singh C."/>
            <person name="Tripathi A.K."/>
        </authorList>
    </citation>
    <scope>NUCLEOTIDE SEQUENCE [LARGE SCALE GENOMIC DNA]</scope>
    <source>
        <strain evidence="1 2">MTCC4035</strain>
        <plasmid evidence="1 2">p7</plasmid>
    </source>
</reference>
<geneLocation type="plasmid" evidence="1 2">
    <name>p7</name>
</geneLocation>